<organism evidence="5">
    <name type="scientific">Schizaphis graminum</name>
    <name type="common">Green bug aphid</name>
    <dbReference type="NCBI Taxonomy" id="13262"/>
    <lineage>
        <taxon>Eukaryota</taxon>
        <taxon>Metazoa</taxon>
        <taxon>Ecdysozoa</taxon>
        <taxon>Arthropoda</taxon>
        <taxon>Hexapoda</taxon>
        <taxon>Insecta</taxon>
        <taxon>Pterygota</taxon>
        <taxon>Neoptera</taxon>
        <taxon>Paraneoptera</taxon>
        <taxon>Hemiptera</taxon>
        <taxon>Sternorrhyncha</taxon>
        <taxon>Aphidomorpha</taxon>
        <taxon>Aphidoidea</taxon>
        <taxon>Aphididae</taxon>
        <taxon>Aphidini</taxon>
        <taxon>Schizaphis</taxon>
    </lineage>
</organism>
<keyword evidence="1" id="KW-0479">Metal-binding</keyword>
<sequence>MAVFLKSKRDKDMVMFNNYKYNFGSNNVNTCEVRWRCVKRSCSATLYTFGSKVVNEENILLSDQNRHNHMPCNDSDINRQMVSTTCKRKASEELFIQPKKIILKELAQNSTF</sequence>
<dbReference type="Gene3D" id="2.20.25.240">
    <property type="match status" value="1"/>
</dbReference>
<proteinExistence type="predicted"/>
<evidence type="ECO:0000259" key="4">
    <source>
        <dbReference type="Pfam" id="PF04500"/>
    </source>
</evidence>
<dbReference type="GO" id="GO:0008270">
    <property type="term" value="F:zinc ion binding"/>
    <property type="evidence" value="ECO:0007669"/>
    <property type="project" value="UniProtKB-KW"/>
</dbReference>
<evidence type="ECO:0000256" key="2">
    <source>
        <dbReference type="ARBA" id="ARBA00022771"/>
    </source>
</evidence>
<accession>A0A2S2NJY0</accession>
<name>A0A2S2NJY0_SCHGA</name>
<gene>
    <name evidence="5" type="ORF">g.5002</name>
</gene>
<dbReference type="AlphaFoldDB" id="A0A2S2NJY0"/>
<keyword evidence="3" id="KW-0862">Zinc</keyword>
<keyword evidence="2" id="KW-0863">Zinc-finger</keyword>
<dbReference type="Pfam" id="PF04500">
    <property type="entry name" value="FLYWCH"/>
    <property type="match status" value="1"/>
</dbReference>
<dbReference type="InterPro" id="IPR007588">
    <property type="entry name" value="Znf_FLYWCH"/>
</dbReference>
<evidence type="ECO:0000256" key="1">
    <source>
        <dbReference type="ARBA" id="ARBA00022723"/>
    </source>
</evidence>
<reference evidence="5" key="1">
    <citation type="submission" date="2018-04" db="EMBL/GenBank/DDBJ databases">
        <title>Transcriptome of Schizaphis graminum biotype I.</title>
        <authorList>
            <person name="Scully E.D."/>
            <person name="Geib S.M."/>
            <person name="Palmer N.A."/>
            <person name="Koch K."/>
            <person name="Bradshaw J."/>
            <person name="Heng-Moss T."/>
            <person name="Sarath G."/>
        </authorList>
    </citation>
    <scope>NUCLEOTIDE SEQUENCE</scope>
</reference>
<dbReference type="EMBL" id="GGMR01004856">
    <property type="protein sequence ID" value="MBY17475.1"/>
    <property type="molecule type" value="Transcribed_RNA"/>
</dbReference>
<protein>
    <recommendedName>
        <fullName evidence="4">FLYWCH-type domain-containing protein</fullName>
    </recommendedName>
</protein>
<evidence type="ECO:0000313" key="5">
    <source>
        <dbReference type="EMBL" id="MBY17475.1"/>
    </source>
</evidence>
<feature type="domain" description="FLYWCH-type" evidence="4">
    <location>
        <begin position="4"/>
        <end position="69"/>
    </location>
</feature>
<evidence type="ECO:0000256" key="3">
    <source>
        <dbReference type="ARBA" id="ARBA00022833"/>
    </source>
</evidence>